<evidence type="ECO:0000259" key="2">
    <source>
        <dbReference type="Pfam" id="PF03101"/>
    </source>
</evidence>
<reference evidence="4 5" key="1">
    <citation type="submission" date="2024-05" db="EMBL/GenBank/DDBJ databases">
        <title>Haplotype-resolved chromosome-level genome assembly of Huyou (Citrus changshanensis).</title>
        <authorList>
            <person name="Miao C."/>
            <person name="Chen W."/>
            <person name="Wu Y."/>
            <person name="Wang L."/>
            <person name="Zhao S."/>
            <person name="Grierson D."/>
            <person name="Xu C."/>
            <person name="Chen K."/>
        </authorList>
    </citation>
    <scope>NUCLEOTIDE SEQUENCE [LARGE SCALE GENOMIC DNA]</scope>
    <source>
        <strain evidence="4">01-14</strain>
        <tissue evidence="4">Leaf</tissue>
    </source>
</reference>
<dbReference type="Pfam" id="PF03101">
    <property type="entry name" value="FAR1"/>
    <property type="match status" value="1"/>
</dbReference>
<dbReference type="PANTHER" id="PTHR47718">
    <property type="entry name" value="OS01G0519700 PROTEIN"/>
    <property type="match status" value="1"/>
</dbReference>
<protein>
    <recommendedName>
        <fullName evidence="6">Protein FAR1-RELATED SEQUENCE</fullName>
    </recommendedName>
</protein>
<dbReference type="Pfam" id="PF10551">
    <property type="entry name" value="MULE"/>
    <property type="match status" value="1"/>
</dbReference>
<feature type="compositionally biased region" description="Low complexity" evidence="1">
    <location>
        <begin position="779"/>
        <end position="790"/>
    </location>
</feature>
<dbReference type="GO" id="GO:0003676">
    <property type="term" value="F:nucleic acid binding"/>
    <property type="evidence" value="ECO:0007669"/>
    <property type="project" value="InterPro"/>
</dbReference>
<organism evidence="4 5">
    <name type="scientific">Citrus x changshan-huyou</name>
    <dbReference type="NCBI Taxonomy" id="2935761"/>
    <lineage>
        <taxon>Eukaryota</taxon>
        <taxon>Viridiplantae</taxon>
        <taxon>Streptophyta</taxon>
        <taxon>Embryophyta</taxon>
        <taxon>Tracheophyta</taxon>
        <taxon>Spermatophyta</taxon>
        <taxon>Magnoliopsida</taxon>
        <taxon>eudicotyledons</taxon>
        <taxon>Gunneridae</taxon>
        <taxon>Pentapetalae</taxon>
        <taxon>rosids</taxon>
        <taxon>malvids</taxon>
        <taxon>Sapindales</taxon>
        <taxon>Rutaceae</taxon>
        <taxon>Aurantioideae</taxon>
        <taxon>Citrus</taxon>
    </lineage>
</organism>
<dbReference type="Proteomes" id="UP001428341">
    <property type="component" value="Unassembled WGS sequence"/>
</dbReference>
<evidence type="ECO:0000313" key="5">
    <source>
        <dbReference type="Proteomes" id="UP001428341"/>
    </source>
</evidence>
<dbReference type="InterPro" id="IPR018289">
    <property type="entry name" value="MULE_transposase_dom"/>
</dbReference>
<dbReference type="AlphaFoldDB" id="A0AAP0M6K6"/>
<comment type="caution">
    <text evidence="4">The sequence shown here is derived from an EMBL/GenBank/DDBJ whole genome shotgun (WGS) entry which is preliminary data.</text>
</comment>
<feature type="region of interest" description="Disordered" evidence="1">
    <location>
        <begin position="772"/>
        <end position="792"/>
    </location>
</feature>
<dbReference type="GO" id="GO:0008270">
    <property type="term" value="F:zinc ion binding"/>
    <property type="evidence" value="ECO:0007669"/>
    <property type="project" value="InterPro"/>
</dbReference>
<dbReference type="InterPro" id="IPR004330">
    <property type="entry name" value="FAR1_DNA_bnd_dom"/>
</dbReference>
<dbReference type="SUPFAM" id="SSF57756">
    <property type="entry name" value="Retrovirus zinc finger-like domains"/>
    <property type="match status" value="1"/>
</dbReference>
<sequence>MDASLDGAISDDSLSLAACTFNSTSSNQFESLLPNLEANTQPPNSDHTFSSYASGDRLSEYDVIGRVFSSIEEAETFYFDYAKSIGFSVRKNIMRTNVQGQVTVRRWVCSKEGKRSKKYLELPDRKKTAKPLTRELCRAAFCIRFDHRKGVWVACEWVDTHTHVLVPAVQVAMRMLGSQEMTCPIVNMRAVESKYYKLTQKHSFRFCVENKIWTPDSITSILLILKAGYPTHFGVTLSFDSTYRTDAYNKPLMLFVGLNHHMRSTVFGFVLLSSETEDKYIWLLRTFLSAMNGKMHVSIVTDGDRAMRNAIRTVFPDASHRLCCWHLERNDTANISDPNFTSAFKDVMLNYMADDEFQFKWDQMIGKFHLTNNEWIKKLYANRHMWAETFLRHNFFGGLRSNQRCESMNAYINQYVGGKLMLFEFVMQMEFLISRLRYKEAEDDHHSCQTMPVLITHLQKHYEQQAATIYTRTVFNRVLKELREDGLLYISNCMSDVGRRIYVIKKFKLEDRSWRVVFHEADSKLVNVGVIFNLPALSLALDILSFLQVASLKNLTGTNFEDWRESILFYLSTLNRDLALRVDEPAKPTDKSTAAEKAEWAAWDESNRHCLDTMKYTIDRTTRDSIPACDKAKDYLAAVGRTFKKVDKAEKGNYLRLLANTQYDGVSGVREHILKMTSYHKKLKDMDVNLPDDYLVFQILESLPPQFGNLRSQYNTQRDTWNITELTAYVVQEEESLKKGKSHTVMVATTQKSGSVKKCSSKGSNKFFKKKKFGKKTSRGNSSTNSGSTSENFKGKCHFCKKPGHKRAECRGFKAWLEKKGIHVAFVGFESNLVDVPSDTWWLDTGATINITNSL</sequence>
<evidence type="ECO:0000313" key="4">
    <source>
        <dbReference type="EMBL" id="KAK9199756.1"/>
    </source>
</evidence>
<name>A0AAP0M6K6_9ROSI</name>
<dbReference type="EMBL" id="JBCGBO010000005">
    <property type="protein sequence ID" value="KAK9199756.1"/>
    <property type="molecule type" value="Genomic_DNA"/>
</dbReference>
<dbReference type="Pfam" id="PF14223">
    <property type="entry name" value="Retrotran_gag_2"/>
    <property type="match status" value="1"/>
</dbReference>
<feature type="domain" description="MULE transposase" evidence="3">
    <location>
        <begin position="237"/>
        <end position="329"/>
    </location>
</feature>
<dbReference type="InterPro" id="IPR036875">
    <property type="entry name" value="Znf_CCHC_sf"/>
</dbReference>
<accession>A0AAP0M6K6</accession>
<evidence type="ECO:0008006" key="6">
    <source>
        <dbReference type="Google" id="ProtNLM"/>
    </source>
</evidence>
<evidence type="ECO:0000256" key="1">
    <source>
        <dbReference type="SAM" id="MobiDB-lite"/>
    </source>
</evidence>
<evidence type="ECO:0000259" key="3">
    <source>
        <dbReference type="Pfam" id="PF10551"/>
    </source>
</evidence>
<gene>
    <name evidence="4" type="ORF">WN944_014949</name>
</gene>
<proteinExistence type="predicted"/>
<keyword evidence="5" id="KW-1185">Reference proteome</keyword>
<feature type="domain" description="FAR1" evidence="2">
    <location>
        <begin position="76"/>
        <end position="167"/>
    </location>
</feature>